<dbReference type="PANTHER" id="PTHR36511:SF3">
    <property type="entry name" value="ANTITOXIN HIGA-2"/>
    <property type="match status" value="1"/>
</dbReference>
<dbReference type="InterPro" id="IPR001387">
    <property type="entry name" value="Cro/C1-type_HTH"/>
</dbReference>
<evidence type="ECO:0000256" key="2">
    <source>
        <dbReference type="ARBA" id="ARBA00023125"/>
    </source>
</evidence>
<keyword evidence="2" id="KW-0238">DNA-binding</keyword>
<dbReference type="PROSITE" id="PS50943">
    <property type="entry name" value="HTH_CROC1"/>
    <property type="match status" value="1"/>
</dbReference>
<dbReference type="CDD" id="cd00093">
    <property type="entry name" value="HTH_XRE"/>
    <property type="match status" value="1"/>
</dbReference>
<protein>
    <recommendedName>
        <fullName evidence="4">HTH cro/C1-type domain-containing protein</fullName>
    </recommendedName>
</protein>
<organism evidence="5 6">
    <name type="scientific">Endozoicomonas montiporae</name>
    <dbReference type="NCBI Taxonomy" id="1027273"/>
    <lineage>
        <taxon>Bacteria</taxon>
        <taxon>Pseudomonadati</taxon>
        <taxon>Pseudomonadota</taxon>
        <taxon>Gammaproteobacteria</taxon>
        <taxon>Oceanospirillales</taxon>
        <taxon>Endozoicomonadaceae</taxon>
        <taxon>Endozoicomonas</taxon>
    </lineage>
</organism>
<dbReference type="AlphaFoldDB" id="A0A081MYS1"/>
<keyword evidence="6" id="KW-1185">Reference proteome</keyword>
<gene>
    <name evidence="5" type="ORF">GZ77_26055</name>
</gene>
<reference evidence="5 6" key="1">
    <citation type="submission" date="2014-06" db="EMBL/GenBank/DDBJ databases">
        <title>Whole Genome Sequences of Three Symbiotic Endozoicomonas Bacteria.</title>
        <authorList>
            <person name="Neave M.J."/>
            <person name="Apprill A."/>
            <person name="Voolstra C.R."/>
        </authorList>
    </citation>
    <scope>NUCLEOTIDE SEQUENCE [LARGE SCALE GENOMIC DNA]</scope>
    <source>
        <strain evidence="5 6">LMG 24815</strain>
    </source>
</reference>
<feature type="domain" description="HTH cro/C1-type" evidence="4">
    <location>
        <begin position="39"/>
        <end position="74"/>
    </location>
</feature>
<dbReference type="NCBIfam" id="NF041265">
    <property type="entry name" value="NadS"/>
    <property type="match status" value="1"/>
</dbReference>
<sequence>MSDHEFNFDELVESVREAIDINKGIKKPSRSFKYEEIDVVAIRKATHLSQEKFAALIGVSIKTVQGWEQKVRKPLGPARSLLIMFRNNPSQAMALLHQ</sequence>
<accession>A0A081MYS1</accession>
<dbReference type="SUPFAM" id="SSF47413">
    <property type="entry name" value="lambda repressor-like DNA-binding domains"/>
    <property type="match status" value="1"/>
</dbReference>
<evidence type="ECO:0000256" key="1">
    <source>
        <dbReference type="ARBA" id="ARBA00023015"/>
    </source>
</evidence>
<dbReference type="InterPro" id="IPR047761">
    <property type="entry name" value="NadS-like"/>
</dbReference>
<dbReference type="Gene3D" id="1.10.260.40">
    <property type="entry name" value="lambda repressor-like DNA-binding domains"/>
    <property type="match status" value="1"/>
</dbReference>
<dbReference type="eggNOG" id="COG2944">
    <property type="taxonomic scope" value="Bacteria"/>
</dbReference>
<proteinExistence type="predicted"/>
<keyword evidence="3" id="KW-0804">Transcription</keyword>
<keyword evidence="1" id="KW-0805">Transcription regulation</keyword>
<dbReference type="GO" id="GO:0003677">
    <property type="term" value="F:DNA binding"/>
    <property type="evidence" value="ECO:0007669"/>
    <property type="project" value="UniProtKB-KW"/>
</dbReference>
<dbReference type="PANTHER" id="PTHR36511">
    <property type="entry name" value="MERR FAMILY BACTERIAL REGULATORY PROTEIN"/>
    <property type="match status" value="1"/>
</dbReference>
<dbReference type="Proteomes" id="UP000028006">
    <property type="component" value="Unassembled WGS sequence"/>
</dbReference>
<evidence type="ECO:0000313" key="5">
    <source>
        <dbReference type="EMBL" id="KEQ11344.1"/>
    </source>
</evidence>
<evidence type="ECO:0000259" key="4">
    <source>
        <dbReference type="PROSITE" id="PS50943"/>
    </source>
</evidence>
<dbReference type="RefSeq" id="WP_034879920.1">
    <property type="nucleotide sequence ID" value="NZ_JOKG01000008.1"/>
</dbReference>
<evidence type="ECO:0000313" key="6">
    <source>
        <dbReference type="Proteomes" id="UP000028006"/>
    </source>
</evidence>
<dbReference type="EMBL" id="JOKG01000008">
    <property type="protein sequence ID" value="KEQ11344.1"/>
    <property type="molecule type" value="Genomic_DNA"/>
</dbReference>
<evidence type="ECO:0000256" key="3">
    <source>
        <dbReference type="ARBA" id="ARBA00023163"/>
    </source>
</evidence>
<dbReference type="Pfam" id="PF01381">
    <property type="entry name" value="HTH_3"/>
    <property type="match status" value="1"/>
</dbReference>
<dbReference type="InterPro" id="IPR052359">
    <property type="entry name" value="HTH-type_reg/antitoxin"/>
</dbReference>
<name>A0A081MYS1_9GAMM</name>
<dbReference type="InterPro" id="IPR010982">
    <property type="entry name" value="Lambda_DNA-bd_dom_sf"/>
</dbReference>
<comment type="caution">
    <text evidence="5">The sequence shown here is derived from an EMBL/GenBank/DDBJ whole genome shotgun (WGS) entry which is preliminary data.</text>
</comment>